<keyword evidence="1" id="KW-0812">Transmembrane</keyword>
<dbReference type="Proteomes" id="UP001642409">
    <property type="component" value="Unassembled WGS sequence"/>
</dbReference>
<evidence type="ECO:0000313" key="4">
    <source>
        <dbReference type="EMBL" id="CAL5983206.1"/>
    </source>
</evidence>
<evidence type="ECO:0000313" key="5">
    <source>
        <dbReference type="Proteomes" id="UP001642409"/>
    </source>
</evidence>
<keyword evidence="1" id="KW-1133">Transmembrane helix</keyword>
<protein>
    <submittedName>
        <fullName evidence="4">Hypothetical_protein</fullName>
    </submittedName>
</protein>
<accession>A0AA86VSZ9</accession>
<keyword evidence="5" id="KW-1185">Reference proteome</keyword>
<feature type="chain" id="PRO_5041634420" evidence="2">
    <location>
        <begin position="17"/>
        <end position="162"/>
    </location>
</feature>
<evidence type="ECO:0000256" key="2">
    <source>
        <dbReference type="SAM" id="SignalP"/>
    </source>
</evidence>
<dbReference type="AlphaFoldDB" id="A0AA86VSZ9"/>
<name>A0AA86VSZ9_9EUKA</name>
<comment type="caution">
    <text evidence="3">The sequence shown here is derived from an EMBL/GenBank/DDBJ whole genome shotgun (WGS) entry which is preliminary data.</text>
</comment>
<dbReference type="EMBL" id="CAXDID020000015">
    <property type="protein sequence ID" value="CAL5983206.1"/>
    <property type="molecule type" value="Genomic_DNA"/>
</dbReference>
<evidence type="ECO:0000313" key="3">
    <source>
        <dbReference type="EMBL" id="CAI9976768.1"/>
    </source>
</evidence>
<feature type="signal peptide" evidence="2">
    <location>
        <begin position="1"/>
        <end position="16"/>
    </location>
</feature>
<dbReference type="EMBL" id="CATOUU010001174">
    <property type="protein sequence ID" value="CAI9976768.1"/>
    <property type="molecule type" value="Genomic_DNA"/>
</dbReference>
<reference evidence="3" key="1">
    <citation type="submission" date="2023-06" db="EMBL/GenBank/DDBJ databases">
        <authorList>
            <person name="Kurt Z."/>
        </authorList>
    </citation>
    <scope>NUCLEOTIDE SEQUENCE</scope>
</reference>
<keyword evidence="1" id="KW-0472">Membrane</keyword>
<proteinExistence type="predicted"/>
<gene>
    <name evidence="3" type="ORF">HINF_LOCUS64413</name>
    <name evidence="4" type="ORF">HINF_LOCUS7514</name>
</gene>
<organism evidence="3">
    <name type="scientific">Hexamita inflata</name>
    <dbReference type="NCBI Taxonomy" id="28002"/>
    <lineage>
        <taxon>Eukaryota</taxon>
        <taxon>Metamonada</taxon>
        <taxon>Diplomonadida</taxon>
        <taxon>Hexamitidae</taxon>
        <taxon>Hexamitinae</taxon>
        <taxon>Hexamita</taxon>
    </lineage>
</organism>
<sequence length="162" mass="18302">MLFSVYVLNCFACAFSQNSETQFTVISLNQICGSNSTTQIQVLHENVPVFSESFQTERITIQTPLQTNLLIIATLDGQEYQFRMKTLQNGLNGILIIVALIIVVIIIFVITVILKMIQKYKRKMNVKKHVTPANSTNVTMIADESSICTGKRLDGIMDQQYY</sequence>
<reference evidence="4 5" key="2">
    <citation type="submission" date="2024-07" db="EMBL/GenBank/DDBJ databases">
        <authorList>
            <person name="Akdeniz Z."/>
        </authorList>
    </citation>
    <scope>NUCLEOTIDE SEQUENCE [LARGE SCALE GENOMIC DNA]</scope>
</reference>
<evidence type="ECO:0000256" key="1">
    <source>
        <dbReference type="SAM" id="Phobius"/>
    </source>
</evidence>
<keyword evidence="2" id="KW-0732">Signal</keyword>
<feature type="transmembrane region" description="Helical" evidence="1">
    <location>
        <begin position="93"/>
        <end position="114"/>
    </location>
</feature>